<name>A0A2G2VGN9_CAPBA</name>
<dbReference type="EMBL" id="MLFT02000012">
    <property type="protein sequence ID" value="PHT32142.1"/>
    <property type="molecule type" value="Genomic_DNA"/>
</dbReference>
<dbReference type="Proteomes" id="UP000224567">
    <property type="component" value="Unassembled WGS sequence"/>
</dbReference>
<keyword evidence="3" id="KW-1185">Reference proteome</keyword>
<evidence type="ECO:0000256" key="1">
    <source>
        <dbReference type="SAM" id="MobiDB-lite"/>
    </source>
</evidence>
<gene>
    <name evidence="2" type="ORF">CQW23_28479</name>
</gene>
<organism evidence="2 3">
    <name type="scientific">Capsicum baccatum</name>
    <name type="common">Peruvian pepper</name>
    <dbReference type="NCBI Taxonomy" id="33114"/>
    <lineage>
        <taxon>Eukaryota</taxon>
        <taxon>Viridiplantae</taxon>
        <taxon>Streptophyta</taxon>
        <taxon>Embryophyta</taxon>
        <taxon>Tracheophyta</taxon>
        <taxon>Spermatophyta</taxon>
        <taxon>Magnoliopsida</taxon>
        <taxon>eudicotyledons</taxon>
        <taxon>Gunneridae</taxon>
        <taxon>Pentapetalae</taxon>
        <taxon>asterids</taxon>
        <taxon>lamiids</taxon>
        <taxon>Solanales</taxon>
        <taxon>Solanaceae</taxon>
        <taxon>Solanoideae</taxon>
        <taxon>Capsiceae</taxon>
        <taxon>Capsicum</taxon>
    </lineage>
</organism>
<proteinExistence type="predicted"/>
<protein>
    <submittedName>
        <fullName evidence="2">Uncharacterized protein</fullName>
    </submittedName>
</protein>
<feature type="region of interest" description="Disordered" evidence="1">
    <location>
        <begin position="1"/>
        <end position="30"/>
    </location>
</feature>
<comment type="caution">
    <text evidence="2">The sequence shown here is derived from an EMBL/GenBank/DDBJ whole genome shotgun (WGS) entry which is preliminary data.</text>
</comment>
<evidence type="ECO:0000313" key="3">
    <source>
        <dbReference type="Proteomes" id="UP000224567"/>
    </source>
</evidence>
<accession>A0A2G2VGN9</accession>
<dbReference type="AlphaFoldDB" id="A0A2G2VGN9"/>
<evidence type="ECO:0000313" key="2">
    <source>
        <dbReference type="EMBL" id="PHT32142.1"/>
    </source>
</evidence>
<dbReference type="STRING" id="33114.A0A2G2VGN9"/>
<sequence>MMNSEVSDNSMSSSSVQGNNNSNNAQSPDLKTYFKTSKGRYKLQYRKTHPVGLLYYAQYHPCCNGCPNKLLPNML</sequence>
<reference evidence="3" key="2">
    <citation type="journal article" date="2017" name="J. Anim. Genet.">
        <title>Multiple reference genome sequences of hot pepper reveal the massive evolution of plant disease resistance genes by retroduplication.</title>
        <authorList>
            <person name="Kim S."/>
            <person name="Park J."/>
            <person name="Yeom S.-I."/>
            <person name="Kim Y.-M."/>
            <person name="Seo E."/>
            <person name="Kim K.-T."/>
            <person name="Kim M.-S."/>
            <person name="Lee J.M."/>
            <person name="Cheong K."/>
            <person name="Shin H.-S."/>
            <person name="Kim S.-B."/>
            <person name="Han K."/>
            <person name="Lee J."/>
            <person name="Park M."/>
            <person name="Lee H.-A."/>
            <person name="Lee H.-Y."/>
            <person name="Lee Y."/>
            <person name="Oh S."/>
            <person name="Lee J.H."/>
            <person name="Choi E."/>
            <person name="Choi E."/>
            <person name="Lee S.E."/>
            <person name="Jeon J."/>
            <person name="Kim H."/>
            <person name="Choi G."/>
            <person name="Song H."/>
            <person name="Lee J."/>
            <person name="Lee S.-C."/>
            <person name="Kwon J.-K."/>
            <person name="Lee H.-Y."/>
            <person name="Koo N."/>
            <person name="Hong Y."/>
            <person name="Kim R.W."/>
            <person name="Kang W.-H."/>
            <person name="Huh J.H."/>
            <person name="Kang B.-C."/>
            <person name="Yang T.-J."/>
            <person name="Lee Y.-H."/>
            <person name="Bennetzen J.L."/>
            <person name="Choi D."/>
        </authorList>
    </citation>
    <scope>NUCLEOTIDE SEQUENCE [LARGE SCALE GENOMIC DNA]</scope>
    <source>
        <strain evidence="3">cv. PBC81</strain>
    </source>
</reference>
<reference evidence="2 3" key="1">
    <citation type="journal article" date="2017" name="Genome Biol.">
        <title>New reference genome sequences of hot pepper reveal the massive evolution of plant disease-resistance genes by retroduplication.</title>
        <authorList>
            <person name="Kim S."/>
            <person name="Park J."/>
            <person name="Yeom S.I."/>
            <person name="Kim Y.M."/>
            <person name="Seo E."/>
            <person name="Kim K.T."/>
            <person name="Kim M.S."/>
            <person name="Lee J.M."/>
            <person name="Cheong K."/>
            <person name="Shin H.S."/>
            <person name="Kim S.B."/>
            <person name="Han K."/>
            <person name="Lee J."/>
            <person name="Park M."/>
            <person name="Lee H.A."/>
            <person name="Lee H.Y."/>
            <person name="Lee Y."/>
            <person name="Oh S."/>
            <person name="Lee J.H."/>
            <person name="Choi E."/>
            <person name="Choi E."/>
            <person name="Lee S.E."/>
            <person name="Jeon J."/>
            <person name="Kim H."/>
            <person name="Choi G."/>
            <person name="Song H."/>
            <person name="Lee J."/>
            <person name="Lee S.C."/>
            <person name="Kwon J.K."/>
            <person name="Lee H.Y."/>
            <person name="Koo N."/>
            <person name="Hong Y."/>
            <person name="Kim R.W."/>
            <person name="Kang W.H."/>
            <person name="Huh J.H."/>
            <person name="Kang B.C."/>
            <person name="Yang T.J."/>
            <person name="Lee Y.H."/>
            <person name="Bennetzen J.L."/>
            <person name="Choi D."/>
        </authorList>
    </citation>
    <scope>NUCLEOTIDE SEQUENCE [LARGE SCALE GENOMIC DNA]</scope>
    <source>
        <strain evidence="3">cv. PBC81</strain>
    </source>
</reference>
<feature type="compositionally biased region" description="Low complexity" evidence="1">
    <location>
        <begin position="1"/>
        <end position="27"/>
    </location>
</feature>